<organism evidence="6 7">
    <name type="scientific">Roseisolibacter agri</name>
    <dbReference type="NCBI Taxonomy" id="2014610"/>
    <lineage>
        <taxon>Bacteria</taxon>
        <taxon>Pseudomonadati</taxon>
        <taxon>Gemmatimonadota</taxon>
        <taxon>Gemmatimonadia</taxon>
        <taxon>Gemmatimonadales</taxon>
        <taxon>Gemmatimonadaceae</taxon>
        <taxon>Roseisolibacter</taxon>
    </lineage>
</organism>
<sequence length="391" mass="42681">MTRIFEDDLRSGFGTRAIHAGQRPDPVSGAIMTPIYQTSTYVQDALGQHKGYEYARGKNPTREALERNVASLEGGRHGFAFGSGMGCLDSIMKLFRAGDHVVCGENVYGGTFRLFDKLLQHLGLRFSYVDTRDPQRIADAMTPETRAVLVETPTNPLMWLTDLRAAADVAHRGNALLIVDNTFATPYFQRPLELGADIVWHSATKYLNGHSDMVGGIAVLNDDDLATRLQFILNAAGAVPGPFDSWLVLRGTKTLHLRMRQHDANGRRVAAWLAQRMGEDRVYYPGLESHPQYALAKSQMSGFGGMISVELGTKARAAHVLERVRVFSLAESLGGVESLISLPALMTHASVPADKKDAMGMGEGLIRLSCGVEDTEDLLADLEHAFDGLPG</sequence>
<dbReference type="FunFam" id="3.40.640.10:FF:000009">
    <property type="entry name" value="Cystathionine gamma-synthase homolog"/>
    <property type="match status" value="1"/>
</dbReference>
<dbReference type="InterPro" id="IPR054542">
    <property type="entry name" value="Cys_met_metab_PP"/>
</dbReference>
<evidence type="ECO:0000256" key="3">
    <source>
        <dbReference type="ARBA" id="ARBA00022898"/>
    </source>
</evidence>
<accession>A0AA37Q7H0</accession>
<evidence type="ECO:0000256" key="1">
    <source>
        <dbReference type="ARBA" id="ARBA00001933"/>
    </source>
</evidence>
<dbReference type="PROSITE" id="PS00868">
    <property type="entry name" value="CYS_MET_METAB_PP"/>
    <property type="match status" value="1"/>
</dbReference>
<feature type="modified residue" description="N6-(pyridoxal phosphate)lysine" evidence="4">
    <location>
        <position position="205"/>
    </location>
</feature>
<dbReference type="PANTHER" id="PTHR11808">
    <property type="entry name" value="TRANS-SULFURATION ENZYME FAMILY MEMBER"/>
    <property type="match status" value="1"/>
</dbReference>
<dbReference type="FunFam" id="3.90.1150.10:FF:000033">
    <property type="entry name" value="Cystathionine gamma-synthase"/>
    <property type="match status" value="1"/>
</dbReference>
<dbReference type="InterPro" id="IPR015422">
    <property type="entry name" value="PyrdxlP-dep_Trfase_small"/>
</dbReference>
<keyword evidence="7" id="KW-1185">Reference proteome</keyword>
<dbReference type="GO" id="GO:0003962">
    <property type="term" value="F:cystathionine gamma-synthase activity"/>
    <property type="evidence" value="ECO:0007669"/>
    <property type="project" value="TreeGrafter"/>
</dbReference>
<evidence type="ECO:0000313" key="7">
    <source>
        <dbReference type="Proteomes" id="UP001161325"/>
    </source>
</evidence>
<evidence type="ECO:0000313" key="6">
    <source>
        <dbReference type="EMBL" id="GLC27994.1"/>
    </source>
</evidence>
<dbReference type="EMBL" id="BRXS01000007">
    <property type="protein sequence ID" value="GLC27994.1"/>
    <property type="molecule type" value="Genomic_DNA"/>
</dbReference>
<keyword evidence="3 4" id="KW-0663">Pyridoxal phosphate</keyword>
<evidence type="ECO:0000256" key="4">
    <source>
        <dbReference type="PIRSR" id="PIRSR001434-2"/>
    </source>
</evidence>
<dbReference type="Gene3D" id="3.90.1150.10">
    <property type="entry name" value="Aspartate Aminotransferase, domain 1"/>
    <property type="match status" value="1"/>
</dbReference>
<dbReference type="Gene3D" id="3.40.640.10">
    <property type="entry name" value="Type I PLP-dependent aspartate aminotransferase-like (Major domain)"/>
    <property type="match status" value="1"/>
</dbReference>
<dbReference type="GO" id="GO:0004123">
    <property type="term" value="F:cystathionine gamma-lyase activity"/>
    <property type="evidence" value="ECO:0007669"/>
    <property type="project" value="TreeGrafter"/>
</dbReference>
<dbReference type="GO" id="GO:0009086">
    <property type="term" value="P:methionine biosynthetic process"/>
    <property type="evidence" value="ECO:0007669"/>
    <property type="project" value="UniProtKB-ARBA"/>
</dbReference>
<dbReference type="RefSeq" id="WP_284352421.1">
    <property type="nucleotide sequence ID" value="NZ_BRXS01000007.1"/>
</dbReference>
<name>A0AA37Q7H0_9BACT</name>
<comment type="cofactor">
    <cofactor evidence="1 5">
        <name>pyridoxal 5'-phosphate</name>
        <dbReference type="ChEBI" id="CHEBI:597326"/>
    </cofactor>
</comment>
<dbReference type="GO" id="GO:0019346">
    <property type="term" value="P:transsulfuration"/>
    <property type="evidence" value="ECO:0007669"/>
    <property type="project" value="InterPro"/>
</dbReference>
<comment type="similarity">
    <text evidence="2 5">Belongs to the trans-sulfuration enzymes family.</text>
</comment>
<dbReference type="GO" id="GO:0005737">
    <property type="term" value="C:cytoplasm"/>
    <property type="evidence" value="ECO:0007669"/>
    <property type="project" value="TreeGrafter"/>
</dbReference>
<dbReference type="PANTHER" id="PTHR11808:SF15">
    <property type="entry name" value="CYSTATHIONINE GAMMA-LYASE"/>
    <property type="match status" value="1"/>
</dbReference>
<dbReference type="Proteomes" id="UP001161325">
    <property type="component" value="Unassembled WGS sequence"/>
</dbReference>
<proteinExistence type="inferred from homology"/>
<dbReference type="Pfam" id="PF01053">
    <property type="entry name" value="Cys_Met_Meta_PP"/>
    <property type="match status" value="1"/>
</dbReference>
<dbReference type="AlphaFoldDB" id="A0AA37Q7H0"/>
<dbReference type="InterPro" id="IPR015421">
    <property type="entry name" value="PyrdxlP-dep_Trfase_major"/>
</dbReference>
<dbReference type="InterPro" id="IPR000277">
    <property type="entry name" value="Cys/Met-Metab_PyrdxlP-dep_enz"/>
</dbReference>
<dbReference type="SUPFAM" id="SSF53383">
    <property type="entry name" value="PLP-dependent transferases"/>
    <property type="match status" value="1"/>
</dbReference>
<gene>
    <name evidence="6" type="ORF">rosag_45070</name>
</gene>
<dbReference type="InterPro" id="IPR015424">
    <property type="entry name" value="PyrdxlP-dep_Trfase"/>
</dbReference>
<reference evidence="6" key="1">
    <citation type="submission" date="2022-08" db="EMBL/GenBank/DDBJ databases">
        <title>Draft genome sequencing of Roseisolibacter agri AW1220.</title>
        <authorList>
            <person name="Tobiishi Y."/>
            <person name="Tonouchi A."/>
        </authorList>
    </citation>
    <scope>NUCLEOTIDE SEQUENCE</scope>
    <source>
        <strain evidence="6">AW1220</strain>
    </source>
</reference>
<evidence type="ECO:0000256" key="2">
    <source>
        <dbReference type="ARBA" id="ARBA00009077"/>
    </source>
</evidence>
<dbReference type="CDD" id="cd00614">
    <property type="entry name" value="CGS_like"/>
    <property type="match status" value="1"/>
</dbReference>
<evidence type="ECO:0000256" key="5">
    <source>
        <dbReference type="RuleBase" id="RU362118"/>
    </source>
</evidence>
<dbReference type="GO" id="GO:0019343">
    <property type="term" value="P:cysteine biosynthetic process via cystathionine"/>
    <property type="evidence" value="ECO:0007669"/>
    <property type="project" value="TreeGrafter"/>
</dbReference>
<dbReference type="GO" id="GO:0030170">
    <property type="term" value="F:pyridoxal phosphate binding"/>
    <property type="evidence" value="ECO:0007669"/>
    <property type="project" value="InterPro"/>
</dbReference>
<comment type="caution">
    <text evidence="6">The sequence shown here is derived from an EMBL/GenBank/DDBJ whole genome shotgun (WGS) entry which is preliminary data.</text>
</comment>
<dbReference type="PIRSF" id="PIRSF001434">
    <property type="entry name" value="CGS"/>
    <property type="match status" value="1"/>
</dbReference>
<protein>
    <submittedName>
        <fullName evidence="6">Cystathionine gamma-lyase</fullName>
    </submittedName>
</protein>